<dbReference type="STRING" id="665126.ABB55_05345"/>
<feature type="region of interest" description="Disordered" evidence="1">
    <location>
        <begin position="45"/>
        <end position="71"/>
    </location>
</feature>
<organism evidence="2 3">
    <name type="scientific">Prosthecodimorpha hirschii</name>
    <dbReference type="NCBI Taxonomy" id="665126"/>
    <lineage>
        <taxon>Bacteria</taxon>
        <taxon>Pseudomonadati</taxon>
        <taxon>Pseudomonadota</taxon>
        <taxon>Alphaproteobacteria</taxon>
        <taxon>Hyphomicrobiales</taxon>
        <taxon>Ancalomicrobiaceae</taxon>
        <taxon>Prosthecodimorpha</taxon>
    </lineage>
</organism>
<dbReference type="RefSeq" id="WP_054357886.1">
    <property type="nucleotide sequence ID" value="NZ_LJYW01000001.1"/>
</dbReference>
<reference evidence="2 3" key="1">
    <citation type="submission" date="2015-09" db="EMBL/GenBank/DDBJ databases">
        <authorList>
            <person name="Jackson K.R."/>
            <person name="Lunt B.L."/>
            <person name="Fisher J.N.B."/>
            <person name="Gardner A.V."/>
            <person name="Bailey M.E."/>
            <person name="Deus L.M."/>
            <person name="Earl A.S."/>
            <person name="Gibby P.D."/>
            <person name="Hartmann K.A."/>
            <person name="Liu J.E."/>
            <person name="Manci A.M."/>
            <person name="Nielsen D.A."/>
            <person name="Solomon M.B."/>
            <person name="Breakwell D.P."/>
            <person name="Burnett S.H."/>
            <person name="Grose J.H."/>
        </authorList>
    </citation>
    <scope>NUCLEOTIDE SEQUENCE [LARGE SCALE GENOMIC DNA]</scope>
    <source>
        <strain evidence="2 3">16</strain>
    </source>
</reference>
<dbReference type="AlphaFoldDB" id="A0A0P6VKQ3"/>
<dbReference type="Proteomes" id="UP000048984">
    <property type="component" value="Unassembled WGS sequence"/>
</dbReference>
<protein>
    <submittedName>
        <fullName evidence="2">Uncharacterized protein</fullName>
    </submittedName>
</protein>
<keyword evidence="3" id="KW-1185">Reference proteome</keyword>
<name>A0A0P6VKQ3_9HYPH</name>
<evidence type="ECO:0000256" key="1">
    <source>
        <dbReference type="SAM" id="MobiDB-lite"/>
    </source>
</evidence>
<proteinExistence type="predicted"/>
<evidence type="ECO:0000313" key="2">
    <source>
        <dbReference type="EMBL" id="KPL51723.1"/>
    </source>
</evidence>
<reference evidence="2 3" key="2">
    <citation type="submission" date="2015-10" db="EMBL/GenBank/DDBJ databases">
        <title>Draft Genome Sequence of Prosthecomicrobium hirschii ATCC 27832.</title>
        <authorList>
            <person name="Daniel J."/>
            <person name="Givan S.A."/>
            <person name="Brun Y.V."/>
            <person name="Brown P.J."/>
        </authorList>
    </citation>
    <scope>NUCLEOTIDE SEQUENCE [LARGE SCALE GENOMIC DNA]</scope>
    <source>
        <strain evidence="2 3">16</strain>
    </source>
</reference>
<sequence>MHDAIHNAFEPPAATPADYPRLRRQAEAERAAAIGAAFGGLLRRLAGPRQTRRPRPARDRGLEISLTAGRL</sequence>
<comment type="caution">
    <text evidence="2">The sequence shown here is derived from an EMBL/GenBank/DDBJ whole genome shotgun (WGS) entry which is preliminary data.</text>
</comment>
<dbReference type="EMBL" id="LJYW01000001">
    <property type="protein sequence ID" value="KPL51723.1"/>
    <property type="molecule type" value="Genomic_DNA"/>
</dbReference>
<accession>A0A0P6VKQ3</accession>
<gene>
    <name evidence="2" type="ORF">ABB55_05345</name>
</gene>
<evidence type="ECO:0000313" key="3">
    <source>
        <dbReference type="Proteomes" id="UP000048984"/>
    </source>
</evidence>